<feature type="region of interest" description="Disordered" evidence="1">
    <location>
        <begin position="193"/>
        <end position="212"/>
    </location>
</feature>
<evidence type="ECO:0000256" key="1">
    <source>
        <dbReference type="SAM" id="MobiDB-lite"/>
    </source>
</evidence>
<protein>
    <recommendedName>
        <fullName evidence="3">Bifunctional inhibitor/plant lipid transfer protein/seed storage helical domain-containing protein</fullName>
    </recommendedName>
</protein>
<dbReference type="EMBL" id="CM027681">
    <property type="protein sequence ID" value="KAG0542809.1"/>
    <property type="molecule type" value="Genomic_DNA"/>
</dbReference>
<dbReference type="AlphaFoldDB" id="A0A921RN70"/>
<evidence type="ECO:0000259" key="3">
    <source>
        <dbReference type="Pfam" id="PF14368"/>
    </source>
</evidence>
<comment type="caution">
    <text evidence="4">The sequence shown here is derived from an EMBL/GenBank/DDBJ whole genome shotgun (WGS) entry which is preliminary data.</text>
</comment>
<accession>A0A921RN70</accession>
<reference evidence="4" key="1">
    <citation type="journal article" date="2019" name="BMC Genomics">
        <title>A new reference genome for Sorghum bicolor reveals high levels of sequence similarity between sweet and grain genotypes: implications for the genetics of sugar metabolism.</title>
        <authorList>
            <person name="Cooper E.A."/>
            <person name="Brenton Z.W."/>
            <person name="Flinn B.S."/>
            <person name="Jenkins J."/>
            <person name="Shu S."/>
            <person name="Flowers D."/>
            <person name="Luo F."/>
            <person name="Wang Y."/>
            <person name="Xia P."/>
            <person name="Barry K."/>
            <person name="Daum C."/>
            <person name="Lipzen A."/>
            <person name="Yoshinaga Y."/>
            <person name="Schmutz J."/>
            <person name="Saski C."/>
            <person name="Vermerris W."/>
            <person name="Kresovich S."/>
        </authorList>
    </citation>
    <scope>NUCLEOTIDE SEQUENCE</scope>
</reference>
<dbReference type="SUPFAM" id="SSF47699">
    <property type="entry name" value="Bifunctional inhibitor/lipid-transfer protein/seed storage 2S albumin"/>
    <property type="match status" value="1"/>
</dbReference>
<dbReference type="InterPro" id="IPR036312">
    <property type="entry name" value="Bifun_inhib/LTP/seed_sf"/>
</dbReference>
<dbReference type="CDD" id="cd00010">
    <property type="entry name" value="AAI_LTSS"/>
    <property type="match status" value="1"/>
</dbReference>
<evidence type="ECO:0000313" key="5">
    <source>
        <dbReference type="Proteomes" id="UP000807115"/>
    </source>
</evidence>
<organism evidence="4 5">
    <name type="scientific">Sorghum bicolor</name>
    <name type="common">Sorghum</name>
    <name type="synonym">Sorghum vulgare</name>
    <dbReference type="NCBI Taxonomy" id="4558"/>
    <lineage>
        <taxon>Eukaryota</taxon>
        <taxon>Viridiplantae</taxon>
        <taxon>Streptophyta</taxon>
        <taxon>Embryophyta</taxon>
        <taxon>Tracheophyta</taxon>
        <taxon>Spermatophyta</taxon>
        <taxon>Magnoliopsida</taxon>
        <taxon>Liliopsida</taxon>
        <taxon>Poales</taxon>
        <taxon>Poaceae</taxon>
        <taxon>PACMAD clade</taxon>
        <taxon>Panicoideae</taxon>
        <taxon>Andropogonodae</taxon>
        <taxon>Andropogoneae</taxon>
        <taxon>Sorghinae</taxon>
        <taxon>Sorghum</taxon>
    </lineage>
</organism>
<evidence type="ECO:0000313" key="4">
    <source>
        <dbReference type="EMBL" id="KAG0542809.1"/>
    </source>
</evidence>
<reference evidence="4" key="2">
    <citation type="submission" date="2020-10" db="EMBL/GenBank/DDBJ databases">
        <authorList>
            <person name="Cooper E.A."/>
            <person name="Brenton Z.W."/>
            <person name="Flinn B.S."/>
            <person name="Jenkins J."/>
            <person name="Shu S."/>
            <person name="Flowers D."/>
            <person name="Luo F."/>
            <person name="Wang Y."/>
            <person name="Xia P."/>
            <person name="Barry K."/>
            <person name="Daum C."/>
            <person name="Lipzen A."/>
            <person name="Yoshinaga Y."/>
            <person name="Schmutz J."/>
            <person name="Saski C."/>
            <person name="Vermerris W."/>
            <person name="Kresovich S."/>
        </authorList>
    </citation>
    <scope>NUCLEOTIDE SEQUENCE</scope>
</reference>
<gene>
    <name evidence="4" type="ORF">BDA96_02G135900</name>
</gene>
<feature type="domain" description="Bifunctional inhibitor/plant lipid transfer protein/seed storage helical" evidence="3">
    <location>
        <begin position="88"/>
        <end position="175"/>
    </location>
</feature>
<proteinExistence type="predicted"/>
<keyword evidence="2" id="KW-0732">Signal</keyword>
<evidence type="ECO:0000256" key="2">
    <source>
        <dbReference type="SAM" id="SignalP"/>
    </source>
</evidence>
<dbReference type="InterPro" id="IPR016140">
    <property type="entry name" value="Bifunc_inhib/LTP/seed_store"/>
</dbReference>
<dbReference type="Gene3D" id="1.10.110.10">
    <property type="entry name" value="Plant lipid-transfer and hydrophobic proteins"/>
    <property type="match status" value="1"/>
</dbReference>
<sequence>MAPSSKYTLIALLVAFAIIAPSLLHQSAAVRDGGATKAPAPSSANGEVVLHPTATYEIPDLPLPAIIPCPPAFPKIPFIPCYNETPPAPPPRPMECGPKLVMLMPSCSGFLINSSISAPGKNCCEAVNRFINVTDSDPNTYDLLCLCHIINGDVNQLLTAPVDHAHALSLLQTCLGIDPNTASGICNDDELREHIPPMDLPKPPTPAPGKKA</sequence>
<feature type="signal peptide" evidence="2">
    <location>
        <begin position="1"/>
        <end position="29"/>
    </location>
</feature>
<dbReference type="Pfam" id="PF14368">
    <property type="entry name" value="LTP_2"/>
    <property type="match status" value="1"/>
</dbReference>
<name>A0A921RN70_SORBI</name>
<feature type="chain" id="PRO_5036835324" description="Bifunctional inhibitor/plant lipid transfer protein/seed storage helical domain-containing protein" evidence="2">
    <location>
        <begin position="30"/>
        <end position="212"/>
    </location>
</feature>
<dbReference type="Proteomes" id="UP000807115">
    <property type="component" value="Chromosome 2"/>
</dbReference>
<feature type="compositionally biased region" description="Pro residues" evidence="1">
    <location>
        <begin position="198"/>
        <end position="212"/>
    </location>
</feature>